<organism evidence="12 13">
    <name type="scientific">Bugula neritina</name>
    <name type="common">Brown bryozoan</name>
    <name type="synonym">Sertularia neritina</name>
    <dbReference type="NCBI Taxonomy" id="10212"/>
    <lineage>
        <taxon>Eukaryota</taxon>
        <taxon>Metazoa</taxon>
        <taxon>Spiralia</taxon>
        <taxon>Lophotrochozoa</taxon>
        <taxon>Bryozoa</taxon>
        <taxon>Gymnolaemata</taxon>
        <taxon>Cheilostomatida</taxon>
        <taxon>Flustrina</taxon>
        <taxon>Buguloidea</taxon>
        <taxon>Bugulidae</taxon>
        <taxon>Bugula</taxon>
    </lineage>
</organism>
<dbReference type="InterPro" id="IPR040145">
    <property type="entry name" value="ITM2"/>
</dbReference>
<dbReference type="Proteomes" id="UP000593567">
    <property type="component" value="Unassembled WGS sequence"/>
</dbReference>
<dbReference type="OrthoDB" id="9982095at2759"/>
<keyword evidence="10" id="KW-0732">Signal</keyword>
<dbReference type="PANTHER" id="PTHR10962">
    <property type="entry name" value="INTEGRAL TRANSMEMBRANE PROTEIN 2"/>
    <property type="match status" value="1"/>
</dbReference>
<keyword evidence="9" id="KW-1003">Cell membrane</keyword>
<evidence type="ECO:0000259" key="11">
    <source>
        <dbReference type="PROSITE" id="PS50869"/>
    </source>
</evidence>
<sequence>MKVTMLLFLLLGLVFTTLGSYYIFKSTRSSHRNRYRGTCSIPVRSSQRNLTEKVEIDDQMEVINVPKFDENDEATFIHNFEREVSVIKDDTDKVCYMLPLDTEKIPQPQGFLDIIYGLESGLYLLDPETIRSDYQVDHPALPKADIPFLYGDYIADACSNHTSYTLSERSFDLSTTTDIMIMFGKKYVVFPGGQFVLQYHIRL</sequence>
<accession>A0A7J7KGH1</accession>
<evidence type="ECO:0000313" key="13">
    <source>
        <dbReference type="Proteomes" id="UP000593567"/>
    </source>
</evidence>
<reference evidence="12" key="1">
    <citation type="submission" date="2020-06" db="EMBL/GenBank/DDBJ databases">
        <title>Draft genome of Bugula neritina, a colonial animal packing powerful symbionts and potential medicines.</title>
        <authorList>
            <person name="Rayko M."/>
        </authorList>
    </citation>
    <scope>NUCLEOTIDE SEQUENCE [LARGE SCALE GENOMIC DNA]</scope>
    <source>
        <strain evidence="12">Kwan_BN1</strain>
    </source>
</reference>
<feature type="chain" id="PRO_5029833252" description="Integral membrane protein 2" evidence="10">
    <location>
        <begin position="20"/>
        <end position="203"/>
    </location>
</feature>
<dbReference type="GO" id="GO:0001540">
    <property type="term" value="F:amyloid-beta binding"/>
    <property type="evidence" value="ECO:0007669"/>
    <property type="project" value="TreeGrafter"/>
</dbReference>
<dbReference type="PROSITE" id="PS50869">
    <property type="entry name" value="BRICHOS"/>
    <property type="match status" value="1"/>
</dbReference>
<evidence type="ECO:0000256" key="1">
    <source>
        <dbReference type="ARBA" id="ARBA00004606"/>
    </source>
</evidence>
<dbReference type="GO" id="GO:0042985">
    <property type="term" value="P:negative regulation of amyloid precursor protein biosynthetic process"/>
    <property type="evidence" value="ECO:0007669"/>
    <property type="project" value="TreeGrafter"/>
</dbReference>
<evidence type="ECO:0000256" key="8">
    <source>
        <dbReference type="ARBA" id="ARBA00023180"/>
    </source>
</evidence>
<keyword evidence="6" id="KW-0472">Membrane</keyword>
<keyword evidence="8" id="KW-0325">Glycoprotein</keyword>
<dbReference type="InterPro" id="IPR007084">
    <property type="entry name" value="BRICHOS_dom"/>
</dbReference>
<dbReference type="GO" id="GO:0070062">
    <property type="term" value="C:extracellular exosome"/>
    <property type="evidence" value="ECO:0007669"/>
    <property type="project" value="TreeGrafter"/>
</dbReference>
<dbReference type="Pfam" id="PF04089">
    <property type="entry name" value="BRICHOS"/>
    <property type="match status" value="1"/>
</dbReference>
<evidence type="ECO:0000256" key="6">
    <source>
        <dbReference type="ARBA" id="ARBA00023136"/>
    </source>
</evidence>
<dbReference type="EMBL" id="VXIV02000680">
    <property type="protein sequence ID" value="KAF6036748.1"/>
    <property type="molecule type" value="Genomic_DNA"/>
</dbReference>
<comment type="subcellular location">
    <subcellularLocation>
        <location evidence="1 9">Membrane</location>
        <topology evidence="1 9">Single-pass type II membrane protein</topology>
    </subcellularLocation>
</comment>
<evidence type="ECO:0000256" key="4">
    <source>
        <dbReference type="ARBA" id="ARBA00022968"/>
    </source>
</evidence>
<evidence type="ECO:0000256" key="7">
    <source>
        <dbReference type="ARBA" id="ARBA00023157"/>
    </source>
</evidence>
<evidence type="ECO:0000313" key="12">
    <source>
        <dbReference type="EMBL" id="KAF6036748.1"/>
    </source>
</evidence>
<feature type="domain" description="BRICHOS" evidence="11">
    <location>
        <begin position="68"/>
        <end position="166"/>
    </location>
</feature>
<evidence type="ECO:0000256" key="9">
    <source>
        <dbReference type="RuleBase" id="RU367061"/>
    </source>
</evidence>
<evidence type="ECO:0000256" key="5">
    <source>
        <dbReference type="ARBA" id="ARBA00022989"/>
    </source>
</evidence>
<comment type="similarity">
    <text evidence="2 9">Belongs to the ITM2 family.</text>
</comment>
<keyword evidence="7" id="KW-1015">Disulfide bond</keyword>
<dbReference type="GO" id="GO:0005794">
    <property type="term" value="C:Golgi apparatus"/>
    <property type="evidence" value="ECO:0007669"/>
    <property type="project" value="TreeGrafter"/>
</dbReference>
<feature type="signal peptide" evidence="10">
    <location>
        <begin position="1"/>
        <end position="19"/>
    </location>
</feature>
<proteinExistence type="inferred from homology"/>
<keyword evidence="4 9" id="KW-0735">Signal-anchor</keyword>
<name>A0A7J7KGH1_BUGNE</name>
<comment type="caution">
    <text evidence="12">The sequence shown here is derived from an EMBL/GenBank/DDBJ whole genome shotgun (WGS) entry which is preliminary data.</text>
</comment>
<evidence type="ECO:0000256" key="3">
    <source>
        <dbReference type="ARBA" id="ARBA00022692"/>
    </source>
</evidence>
<evidence type="ECO:0000256" key="2">
    <source>
        <dbReference type="ARBA" id="ARBA00006794"/>
    </source>
</evidence>
<protein>
    <recommendedName>
        <fullName evidence="9">Integral membrane protein 2</fullName>
    </recommendedName>
</protein>
<dbReference type="GO" id="GO:0005886">
    <property type="term" value="C:plasma membrane"/>
    <property type="evidence" value="ECO:0007669"/>
    <property type="project" value="UniProtKB-UniRule"/>
</dbReference>
<dbReference type="AlphaFoldDB" id="A0A7J7KGH1"/>
<gene>
    <name evidence="12" type="ORF">EB796_004938</name>
</gene>
<dbReference type="PANTHER" id="PTHR10962:SF1">
    <property type="entry name" value="INTEGRAL MEMBRANE PROTEIN 2"/>
    <property type="match status" value="1"/>
</dbReference>
<keyword evidence="5" id="KW-1133">Transmembrane helix</keyword>
<dbReference type="SMART" id="SM01039">
    <property type="entry name" value="BRICHOS"/>
    <property type="match status" value="1"/>
</dbReference>
<evidence type="ECO:0000256" key="10">
    <source>
        <dbReference type="SAM" id="SignalP"/>
    </source>
</evidence>
<keyword evidence="3" id="KW-0812">Transmembrane</keyword>
<keyword evidence="13" id="KW-1185">Reference proteome</keyword>